<organism evidence="1">
    <name type="scientific">Kitasatospora camelliae</name>
    <dbReference type="NCBI Taxonomy" id="3156397"/>
    <lineage>
        <taxon>Bacteria</taxon>
        <taxon>Bacillati</taxon>
        <taxon>Actinomycetota</taxon>
        <taxon>Actinomycetes</taxon>
        <taxon>Kitasatosporales</taxon>
        <taxon>Streptomycetaceae</taxon>
        <taxon>Kitasatospora</taxon>
    </lineage>
</organism>
<accession>A0AAU8JYN3</accession>
<dbReference type="KEGG" id="kcm:ABWK59_22490"/>
<proteinExistence type="predicted"/>
<sequence length="59" mass="6897">MIEYELFKQRQRELQQQAHLDRLAREARAEIEPHFGPFRRLARGLRHTAPLKAAGPAGY</sequence>
<dbReference type="EMBL" id="CP159872">
    <property type="protein sequence ID" value="XCM81482.1"/>
    <property type="molecule type" value="Genomic_DNA"/>
</dbReference>
<name>A0AAU8JYN3_9ACTN</name>
<dbReference type="RefSeq" id="WP_354642416.1">
    <property type="nucleotide sequence ID" value="NZ_CP159872.1"/>
</dbReference>
<protein>
    <recommendedName>
        <fullName evidence="2">DDE family transposase</fullName>
    </recommendedName>
</protein>
<dbReference type="AlphaFoldDB" id="A0AAU8JYN3"/>
<reference evidence="1" key="1">
    <citation type="submission" date="2024-06" db="EMBL/GenBank/DDBJ databases">
        <title>The genome sequences of Kitasatospora sp. strain HUAS MG31.</title>
        <authorList>
            <person name="Mo P."/>
        </authorList>
    </citation>
    <scope>NUCLEOTIDE SEQUENCE</scope>
    <source>
        <strain evidence="1">HUAS MG31</strain>
    </source>
</reference>
<gene>
    <name evidence="1" type="ORF">ABWK59_22490</name>
</gene>
<evidence type="ECO:0008006" key="2">
    <source>
        <dbReference type="Google" id="ProtNLM"/>
    </source>
</evidence>
<evidence type="ECO:0000313" key="1">
    <source>
        <dbReference type="EMBL" id="XCM81482.1"/>
    </source>
</evidence>